<keyword evidence="3 4" id="KW-0732">Signal</keyword>
<organism evidence="5 6">
    <name type="scientific">Niveispirillum cyanobacteriorum</name>
    <dbReference type="NCBI Taxonomy" id="1612173"/>
    <lineage>
        <taxon>Bacteria</taxon>
        <taxon>Pseudomonadati</taxon>
        <taxon>Pseudomonadota</taxon>
        <taxon>Alphaproteobacteria</taxon>
        <taxon>Rhodospirillales</taxon>
        <taxon>Azospirillaceae</taxon>
        <taxon>Niveispirillum</taxon>
    </lineage>
</organism>
<evidence type="ECO:0000313" key="5">
    <source>
        <dbReference type="EMBL" id="AUN32450.1"/>
    </source>
</evidence>
<dbReference type="Gene3D" id="3.40.190.170">
    <property type="entry name" value="Bacterial extracellular solute-binding protein, family 7"/>
    <property type="match status" value="1"/>
</dbReference>
<dbReference type="EMBL" id="CP025612">
    <property type="protein sequence ID" value="AUN32450.1"/>
    <property type="molecule type" value="Genomic_DNA"/>
</dbReference>
<evidence type="ECO:0000313" key="6">
    <source>
        <dbReference type="Proteomes" id="UP000234752"/>
    </source>
</evidence>
<dbReference type="NCBIfam" id="NF037995">
    <property type="entry name" value="TRAP_S1"/>
    <property type="match status" value="1"/>
</dbReference>
<reference evidence="5 6" key="1">
    <citation type="submission" date="2017-12" db="EMBL/GenBank/DDBJ databases">
        <title>Genomes of bacteria within cyanobacterial aggregates.</title>
        <authorList>
            <person name="Cai H."/>
        </authorList>
    </citation>
    <scope>NUCLEOTIDE SEQUENCE [LARGE SCALE GENOMIC DNA]</scope>
    <source>
        <strain evidence="5 6">TH16</strain>
    </source>
</reference>
<dbReference type="PROSITE" id="PS51257">
    <property type="entry name" value="PROKAR_LIPOPROTEIN"/>
    <property type="match status" value="1"/>
</dbReference>
<comment type="similarity">
    <text evidence="1">Belongs to the bacterial solute-binding protein 7 family.</text>
</comment>
<name>A0A2K9NH99_9PROT</name>
<dbReference type="AlphaFoldDB" id="A0A2K9NH99"/>
<dbReference type="PANTHER" id="PTHR33376">
    <property type="match status" value="1"/>
</dbReference>
<dbReference type="Pfam" id="PF03480">
    <property type="entry name" value="DctP"/>
    <property type="match status" value="1"/>
</dbReference>
<dbReference type="InterPro" id="IPR018389">
    <property type="entry name" value="DctP_fam"/>
</dbReference>
<dbReference type="GO" id="GO:0055085">
    <property type="term" value="P:transmembrane transport"/>
    <property type="evidence" value="ECO:0007669"/>
    <property type="project" value="InterPro"/>
</dbReference>
<evidence type="ECO:0000256" key="3">
    <source>
        <dbReference type="ARBA" id="ARBA00022729"/>
    </source>
</evidence>
<dbReference type="InterPro" id="IPR038404">
    <property type="entry name" value="TRAP_DctP_sf"/>
</dbReference>
<evidence type="ECO:0000256" key="4">
    <source>
        <dbReference type="SAM" id="SignalP"/>
    </source>
</evidence>
<gene>
    <name evidence="5" type="ORF">C0V82_18980</name>
</gene>
<protein>
    <submittedName>
        <fullName evidence="5">ABC transporter substrate-binding protein</fullName>
    </submittedName>
</protein>
<dbReference type="Proteomes" id="UP000234752">
    <property type="component" value="Chromosome eg_2"/>
</dbReference>
<dbReference type="KEGG" id="ncb:C0V82_18980"/>
<keyword evidence="6" id="KW-1185">Reference proteome</keyword>
<accession>A0A2K9NH99</accession>
<evidence type="ECO:0000256" key="1">
    <source>
        <dbReference type="ARBA" id="ARBA00009023"/>
    </source>
</evidence>
<keyword evidence="2" id="KW-0813">Transport</keyword>
<evidence type="ECO:0000256" key="2">
    <source>
        <dbReference type="ARBA" id="ARBA00022448"/>
    </source>
</evidence>
<sequence length="360" mass="39102">MTMAKRLKQLLATCALLALSACGGKEEAPGTITLSYASPYPPGHPFSKADIEWMKAVTEKSGGKLVIKPFWSGSLITSDQSMVEIRHGVADIGLITPIYARGGAHALRGQAGFYGGIKDLPDQVAIYKCLEAAFPVFSQELQGLHVLAVQGGNFPGVLTRHKPIEKLEDLRGLRLRAQTEALGVLRDLGADPVNMPMGEVYSALAKGVIDGVVAPVDTVHSLHFGEVASYFTGLHFDRGAYPARAMSDKAWQRLTPELRQVLKEAQPIWEAALSRQILNAEDRGMEKGKALGMRITNALPPADQERFRALYAENARRIADELSHFNVDGRPILAHAQELISARARGETPACFNSQTEQSP</sequence>
<feature type="chain" id="PRO_5014694597" evidence="4">
    <location>
        <begin position="24"/>
        <end position="360"/>
    </location>
</feature>
<proteinExistence type="inferred from homology"/>
<feature type="signal peptide" evidence="4">
    <location>
        <begin position="1"/>
        <end position="23"/>
    </location>
</feature>
<dbReference type="PANTHER" id="PTHR33376:SF7">
    <property type="entry name" value="C4-DICARBOXYLATE-BINDING PROTEIN DCTB"/>
    <property type="match status" value="1"/>
</dbReference>